<sequence length="60" mass="6828">MLLSWSRPRSPPGHGTLGLLLDRRTRSQNEIVRFNVRLCMNVGHVPVPCVPCVLCVFWVN</sequence>
<organism evidence="1">
    <name type="scientific">Drosophila melanogaster</name>
    <name type="common">Fruit fly</name>
    <dbReference type="NCBI Taxonomy" id="7227"/>
    <lineage>
        <taxon>Eukaryota</taxon>
        <taxon>Metazoa</taxon>
        <taxon>Ecdysozoa</taxon>
        <taxon>Arthropoda</taxon>
        <taxon>Hexapoda</taxon>
        <taxon>Insecta</taxon>
        <taxon>Pterygota</taxon>
        <taxon>Neoptera</taxon>
        <taxon>Endopterygota</taxon>
        <taxon>Diptera</taxon>
        <taxon>Brachycera</taxon>
        <taxon>Muscomorpha</taxon>
        <taxon>Ephydroidea</taxon>
        <taxon>Drosophilidae</taxon>
        <taxon>Drosophila</taxon>
        <taxon>Sophophora</taxon>
    </lineage>
</organism>
<proteinExistence type="evidence at transcript level"/>
<dbReference type="AlphaFoldDB" id="Q8SX62"/>
<evidence type="ECO:0000313" key="2">
    <source>
        <dbReference type="FlyBase" id="FBgn0026375"/>
    </source>
</evidence>
<gene>
    <name evidence="1 2" type="primary">RhoGAPp190</name>
    <name evidence="2" type="ORF">CG32555</name>
</gene>
<dbReference type="EMBL" id="AY094830">
    <property type="protein sequence ID" value="AAM11183.1"/>
    <property type="molecule type" value="mRNA"/>
</dbReference>
<protein>
    <submittedName>
        <fullName evidence="1">LD41365p</fullName>
    </submittedName>
</protein>
<name>Q8SX62_DROME</name>
<evidence type="ECO:0000313" key="1">
    <source>
        <dbReference type="EMBL" id="AAM11183.1"/>
    </source>
</evidence>
<dbReference type="AGR" id="FB:FBgn0026375"/>
<reference evidence="1" key="1">
    <citation type="submission" date="2002-04" db="EMBL/GenBank/DDBJ databases">
        <authorList>
            <person name="Stapleton M."/>
            <person name="Brokstein P."/>
            <person name="Hong L."/>
            <person name="Agbayani A."/>
            <person name="Carlson J."/>
            <person name="Champe M."/>
            <person name="Chavez C."/>
            <person name="Dorsett V."/>
            <person name="Dresnek D."/>
            <person name="Farfan D."/>
            <person name="Frise E."/>
            <person name="George R."/>
            <person name="Gonzalez M."/>
            <person name="Guarin H."/>
            <person name="Kronmiller B."/>
            <person name="Li P."/>
            <person name="Liao G."/>
            <person name="Miranda A."/>
            <person name="Mungall C.J."/>
            <person name="Nunoo J."/>
            <person name="Pacleb J."/>
            <person name="Paragas V."/>
            <person name="Park S."/>
            <person name="Patel S."/>
            <person name="Phouanenavong S."/>
            <person name="Wan K."/>
            <person name="Yu C."/>
            <person name="Lewis S.E."/>
            <person name="Rubin G.M."/>
            <person name="Celniker S."/>
        </authorList>
    </citation>
    <scope>NUCLEOTIDE SEQUENCE</scope>
    <source>
        <strain evidence="1">Berkeley</strain>
    </source>
</reference>
<dbReference type="OrthoDB" id="9994905at2759"/>
<accession>Q8SX62</accession>
<dbReference type="FlyBase" id="FBgn0026375">
    <property type="gene designation" value="RhoGAPp190"/>
</dbReference>